<evidence type="ECO:0000256" key="2">
    <source>
        <dbReference type="ARBA" id="ARBA00022475"/>
    </source>
</evidence>
<sequence length="322" mass="37165">MPPEETAKAPTPQAPRLRNTGLHGAFWTQILLKILRILPVWLCLALNSTVVLAIYCLAGPQRRAVLDNLRGLRPDFGLLRRWWAGYQVFHQFALTYLDRLWHMHFKREVTWDIPNLEHFEEMRAQPGGVLVFTIHSGNYDIGATLFAQKFGRTLHMVRVPEQTEELQELRAAELRKVEAENPHLRVHYNEVDSHLGLELCRILMAGEAVAVQGDRVVTGVSPIEMDDEGVTFKIPRGPLVLAEIARVPCYPIFLQLMGTLKYRIVCGPCFYDGKTKQRADDLGKVWLPIMHRFVHEHWDQWFVFESLVKKAEEKEETKPESR</sequence>
<dbReference type="EMBL" id="JACHIF010000001">
    <property type="protein sequence ID" value="MBB5036412.1"/>
    <property type="molecule type" value="Genomic_DNA"/>
</dbReference>
<keyword evidence="9" id="KW-1185">Reference proteome</keyword>
<evidence type="ECO:0000256" key="7">
    <source>
        <dbReference type="SAM" id="Phobius"/>
    </source>
</evidence>
<organism evidence="8 9">
    <name type="scientific">Prosthecobacter dejongeii</name>
    <dbReference type="NCBI Taxonomy" id="48465"/>
    <lineage>
        <taxon>Bacteria</taxon>
        <taxon>Pseudomonadati</taxon>
        <taxon>Verrucomicrobiota</taxon>
        <taxon>Verrucomicrobiia</taxon>
        <taxon>Verrucomicrobiales</taxon>
        <taxon>Verrucomicrobiaceae</taxon>
        <taxon>Prosthecobacter</taxon>
    </lineage>
</organism>
<evidence type="ECO:0000313" key="8">
    <source>
        <dbReference type="EMBL" id="MBB5036412.1"/>
    </source>
</evidence>
<proteinExistence type="predicted"/>
<keyword evidence="7" id="KW-0812">Transmembrane</keyword>
<dbReference type="Proteomes" id="UP000534294">
    <property type="component" value="Unassembled WGS sequence"/>
</dbReference>
<evidence type="ECO:0000256" key="6">
    <source>
        <dbReference type="ARBA" id="ARBA00023315"/>
    </source>
</evidence>
<dbReference type="AlphaFoldDB" id="A0A7W7YHX0"/>
<keyword evidence="5 7" id="KW-0472">Membrane</keyword>
<evidence type="ECO:0000256" key="3">
    <source>
        <dbReference type="ARBA" id="ARBA00022519"/>
    </source>
</evidence>
<protein>
    <submittedName>
        <fullName evidence="8">Putative LPLAT superfamily acyltransferase</fullName>
    </submittedName>
</protein>
<keyword evidence="7" id="KW-1133">Transmembrane helix</keyword>
<dbReference type="GO" id="GO:0009247">
    <property type="term" value="P:glycolipid biosynthetic process"/>
    <property type="evidence" value="ECO:0007669"/>
    <property type="project" value="UniProtKB-ARBA"/>
</dbReference>
<accession>A0A7W7YHX0</accession>
<keyword evidence="2" id="KW-1003">Cell membrane</keyword>
<evidence type="ECO:0000256" key="5">
    <source>
        <dbReference type="ARBA" id="ARBA00023136"/>
    </source>
</evidence>
<dbReference type="RefSeq" id="WP_184205273.1">
    <property type="nucleotide sequence ID" value="NZ_JACHIF010000001.1"/>
</dbReference>
<dbReference type="InterPro" id="IPR004960">
    <property type="entry name" value="LipA_acyltrans"/>
</dbReference>
<name>A0A7W7YHX0_9BACT</name>
<comment type="subcellular location">
    <subcellularLocation>
        <location evidence="1">Cell inner membrane</location>
    </subcellularLocation>
</comment>
<evidence type="ECO:0000313" key="9">
    <source>
        <dbReference type="Proteomes" id="UP000534294"/>
    </source>
</evidence>
<dbReference type="GO" id="GO:0005886">
    <property type="term" value="C:plasma membrane"/>
    <property type="evidence" value="ECO:0007669"/>
    <property type="project" value="UniProtKB-SubCell"/>
</dbReference>
<keyword evidence="6 8" id="KW-0012">Acyltransferase</keyword>
<dbReference type="PANTHER" id="PTHR30606">
    <property type="entry name" value="LIPID A BIOSYNTHESIS LAUROYL ACYLTRANSFERASE"/>
    <property type="match status" value="1"/>
</dbReference>
<evidence type="ECO:0000256" key="4">
    <source>
        <dbReference type="ARBA" id="ARBA00022679"/>
    </source>
</evidence>
<dbReference type="Pfam" id="PF03279">
    <property type="entry name" value="Lip_A_acyltrans"/>
    <property type="match status" value="1"/>
</dbReference>
<reference evidence="8 9" key="1">
    <citation type="submission" date="2020-08" db="EMBL/GenBank/DDBJ databases">
        <title>Genomic Encyclopedia of Type Strains, Phase IV (KMG-IV): sequencing the most valuable type-strain genomes for metagenomic binning, comparative biology and taxonomic classification.</title>
        <authorList>
            <person name="Goeker M."/>
        </authorList>
    </citation>
    <scope>NUCLEOTIDE SEQUENCE [LARGE SCALE GENOMIC DNA]</scope>
    <source>
        <strain evidence="8 9">DSM 12251</strain>
    </source>
</reference>
<keyword evidence="4 8" id="KW-0808">Transferase</keyword>
<dbReference type="PANTHER" id="PTHR30606:SF10">
    <property type="entry name" value="PHOSPHATIDYLINOSITOL MANNOSIDE ACYLTRANSFERASE"/>
    <property type="match status" value="1"/>
</dbReference>
<comment type="caution">
    <text evidence="8">The sequence shown here is derived from an EMBL/GenBank/DDBJ whole genome shotgun (WGS) entry which is preliminary data.</text>
</comment>
<dbReference type="GO" id="GO:0016746">
    <property type="term" value="F:acyltransferase activity"/>
    <property type="evidence" value="ECO:0007669"/>
    <property type="project" value="UniProtKB-KW"/>
</dbReference>
<gene>
    <name evidence="8" type="ORF">HNQ64_000646</name>
</gene>
<feature type="transmembrane region" description="Helical" evidence="7">
    <location>
        <begin position="37"/>
        <end position="58"/>
    </location>
</feature>
<keyword evidence="3" id="KW-0997">Cell inner membrane</keyword>
<evidence type="ECO:0000256" key="1">
    <source>
        <dbReference type="ARBA" id="ARBA00004533"/>
    </source>
</evidence>